<evidence type="ECO:0000313" key="2">
    <source>
        <dbReference type="EMBL" id="BCJ39586.1"/>
    </source>
</evidence>
<keyword evidence="1" id="KW-0472">Membrane</keyword>
<feature type="transmembrane region" description="Helical" evidence="1">
    <location>
        <begin position="160"/>
        <end position="180"/>
    </location>
</feature>
<reference evidence="2 3" key="1">
    <citation type="submission" date="2020-08" db="EMBL/GenBank/DDBJ databases">
        <title>Whole genome shotgun sequence of Actinoplanes ianthinogenes NBRC 13996.</title>
        <authorList>
            <person name="Komaki H."/>
            <person name="Tamura T."/>
        </authorList>
    </citation>
    <scope>NUCLEOTIDE SEQUENCE [LARGE SCALE GENOMIC DNA]</scope>
    <source>
        <strain evidence="2 3">NBRC 13996</strain>
    </source>
</reference>
<feature type="transmembrane region" description="Helical" evidence="1">
    <location>
        <begin position="28"/>
        <end position="47"/>
    </location>
</feature>
<keyword evidence="1" id="KW-0812">Transmembrane</keyword>
<organism evidence="2 3">
    <name type="scientific">Actinoplanes ianthinogenes</name>
    <dbReference type="NCBI Taxonomy" id="122358"/>
    <lineage>
        <taxon>Bacteria</taxon>
        <taxon>Bacillati</taxon>
        <taxon>Actinomycetota</taxon>
        <taxon>Actinomycetes</taxon>
        <taxon>Micromonosporales</taxon>
        <taxon>Micromonosporaceae</taxon>
        <taxon>Actinoplanes</taxon>
    </lineage>
</organism>
<feature type="transmembrane region" description="Helical" evidence="1">
    <location>
        <begin position="99"/>
        <end position="125"/>
    </location>
</feature>
<protein>
    <recommendedName>
        <fullName evidence="4">ABC transporter permease</fullName>
    </recommendedName>
</protein>
<feature type="transmembrane region" description="Helical" evidence="1">
    <location>
        <begin position="59"/>
        <end position="78"/>
    </location>
</feature>
<evidence type="ECO:0000256" key="1">
    <source>
        <dbReference type="SAM" id="Phobius"/>
    </source>
</evidence>
<keyword evidence="1" id="KW-1133">Transmembrane helix</keyword>
<evidence type="ECO:0008006" key="4">
    <source>
        <dbReference type="Google" id="ProtNLM"/>
    </source>
</evidence>
<sequence length="241" mass="24654">MDGGPAAARCRARVALTAEWAKLRTAPALLVPLVLALLLTAGGAALGDHALDPVHLHLLGVRLGQAAVAAAGVQILGGEYRTGLIRASLLAVPRRLDMLAAKATLLTAGVAPAALVGVTAALLTLPTGTPLLRAAAESVLYLILIGLLALGVAAAVRSSAVAISIVLALLYLMPILLPMIPNPDWQRALYRLTPATAVQALSTTVDSATLTLSPWQALAVVAAWTTAALLLGAVLLHRRDT</sequence>
<accession>A0ABM7LJZ9</accession>
<dbReference type="Proteomes" id="UP000676967">
    <property type="component" value="Chromosome"/>
</dbReference>
<feature type="transmembrane region" description="Helical" evidence="1">
    <location>
        <begin position="131"/>
        <end position="153"/>
    </location>
</feature>
<evidence type="ECO:0000313" key="3">
    <source>
        <dbReference type="Proteomes" id="UP000676967"/>
    </source>
</evidence>
<keyword evidence="3" id="KW-1185">Reference proteome</keyword>
<proteinExistence type="predicted"/>
<feature type="transmembrane region" description="Helical" evidence="1">
    <location>
        <begin position="215"/>
        <end position="236"/>
    </location>
</feature>
<gene>
    <name evidence="2" type="ORF">Aiant_02430</name>
</gene>
<name>A0ABM7LJZ9_9ACTN</name>
<dbReference type="EMBL" id="AP023356">
    <property type="protein sequence ID" value="BCJ39586.1"/>
    <property type="molecule type" value="Genomic_DNA"/>
</dbReference>